<dbReference type="EMBL" id="CM000606">
    <property type="protein sequence ID" value="EEC50740.1"/>
    <property type="molecule type" value="Genomic_DNA"/>
</dbReference>
<keyword evidence="4" id="KW-0326">Glycosidase</keyword>
<evidence type="ECO:0000256" key="1">
    <source>
        <dbReference type="ARBA" id="ARBA00022763"/>
    </source>
</evidence>
<dbReference type="eggNOG" id="ENOG502SVNP">
    <property type="taxonomic scope" value="Eukaryota"/>
</dbReference>
<protein>
    <recommendedName>
        <fullName evidence="6">HhH-GPD domain-containing protein</fullName>
    </recommendedName>
</protein>
<dbReference type="GO" id="GO:0000703">
    <property type="term" value="F:oxidized pyrimidine nucleobase lesion DNA N-glycosylase activity"/>
    <property type="evidence" value="ECO:0007669"/>
    <property type="project" value="TreeGrafter"/>
</dbReference>
<dbReference type="Gene3D" id="1.10.340.30">
    <property type="entry name" value="Hypothetical protein, domain 2"/>
    <property type="match status" value="1"/>
</dbReference>
<dbReference type="InterPro" id="IPR003265">
    <property type="entry name" value="HhH-GPD_domain"/>
</dbReference>
<dbReference type="STRING" id="556484.B7FS62"/>
<proteinExistence type="predicted"/>
<feature type="region of interest" description="Disordered" evidence="5">
    <location>
        <begin position="1"/>
        <end position="30"/>
    </location>
</feature>
<organism evidence="7 8">
    <name type="scientific">Phaeodactylum tricornutum (strain CCAP 1055/1)</name>
    <dbReference type="NCBI Taxonomy" id="556484"/>
    <lineage>
        <taxon>Eukaryota</taxon>
        <taxon>Sar</taxon>
        <taxon>Stramenopiles</taxon>
        <taxon>Ochrophyta</taxon>
        <taxon>Bacillariophyta</taxon>
        <taxon>Bacillariophyceae</taxon>
        <taxon>Bacillariophycidae</taxon>
        <taxon>Naviculales</taxon>
        <taxon>Phaeodactylaceae</taxon>
        <taxon>Phaeodactylum</taxon>
    </lineage>
</organism>
<dbReference type="KEGG" id="pti:PHATRDRAFT_43417"/>
<keyword evidence="3" id="KW-0234">DNA repair</keyword>
<dbReference type="Proteomes" id="UP000000759">
    <property type="component" value="Chromosome 2"/>
</dbReference>
<evidence type="ECO:0000259" key="6">
    <source>
        <dbReference type="Pfam" id="PF00730"/>
    </source>
</evidence>
<evidence type="ECO:0000256" key="5">
    <source>
        <dbReference type="SAM" id="MobiDB-lite"/>
    </source>
</evidence>
<dbReference type="GO" id="GO:0003906">
    <property type="term" value="F:DNA-(apurinic or apyrimidinic site) endonuclease activity"/>
    <property type="evidence" value="ECO:0007669"/>
    <property type="project" value="TreeGrafter"/>
</dbReference>
<feature type="domain" description="HhH-GPD" evidence="6">
    <location>
        <begin position="236"/>
        <end position="315"/>
    </location>
</feature>
<dbReference type="HOGENOM" id="CLU_805264_0_0_1"/>
<keyword evidence="1" id="KW-0227">DNA damage</keyword>
<evidence type="ECO:0000256" key="2">
    <source>
        <dbReference type="ARBA" id="ARBA00022801"/>
    </source>
</evidence>
<dbReference type="PANTHER" id="PTHR43286">
    <property type="entry name" value="ENDONUCLEASE III-LIKE PROTEIN 1"/>
    <property type="match status" value="1"/>
</dbReference>
<evidence type="ECO:0000256" key="4">
    <source>
        <dbReference type="ARBA" id="ARBA00023295"/>
    </source>
</evidence>
<reference evidence="8" key="2">
    <citation type="submission" date="2008-08" db="EMBL/GenBank/DDBJ databases">
        <authorList>
            <consortium name="Diatom Consortium"/>
            <person name="Grigoriev I."/>
            <person name="Grimwood J."/>
            <person name="Kuo A."/>
            <person name="Otillar R.P."/>
            <person name="Salamov A."/>
            <person name="Detter J.C."/>
            <person name="Lindquist E."/>
            <person name="Shapiro H."/>
            <person name="Lucas S."/>
            <person name="Glavina del Rio T."/>
            <person name="Pitluck S."/>
            <person name="Rokhsar D."/>
            <person name="Bowler C."/>
        </authorList>
    </citation>
    <scope>GENOME REANNOTATION</scope>
    <source>
        <strain evidence="8">CCAP 1055/1</strain>
    </source>
</reference>
<dbReference type="SUPFAM" id="SSF48150">
    <property type="entry name" value="DNA-glycosylase"/>
    <property type="match status" value="1"/>
</dbReference>
<dbReference type="InParanoid" id="B7FS62"/>
<keyword evidence="2" id="KW-0378">Hydrolase</keyword>
<dbReference type="InterPro" id="IPR011257">
    <property type="entry name" value="DNA_glycosylase"/>
</dbReference>
<dbReference type="GO" id="GO:0005634">
    <property type="term" value="C:nucleus"/>
    <property type="evidence" value="ECO:0007669"/>
    <property type="project" value="TreeGrafter"/>
</dbReference>
<dbReference type="PaxDb" id="2850-Phatr43417"/>
<dbReference type="PANTHER" id="PTHR43286:SF1">
    <property type="entry name" value="ENDONUCLEASE III-LIKE PROTEIN 1"/>
    <property type="match status" value="1"/>
</dbReference>
<gene>
    <name evidence="7" type="ORF">PHATRDRAFT_43417</name>
</gene>
<evidence type="ECO:0000313" key="8">
    <source>
        <dbReference type="Proteomes" id="UP000000759"/>
    </source>
</evidence>
<dbReference type="GeneID" id="7197143"/>
<evidence type="ECO:0000313" key="7">
    <source>
        <dbReference type="EMBL" id="EEC50740.1"/>
    </source>
</evidence>
<dbReference type="AlphaFoldDB" id="B7FS62"/>
<dbReference type="Pfam" id="PF00730">
    <property type="entry name" value="HhH-GPD"/>
    <property type="match status" value="1"/>
</dbReference>
<accession>B7FS62</accession>
<name>B7FS62_PHATC</name>
<dbReference type="GO" id="GO:0006289">
    <property type="term" value="P:nucleotide-excision repair"/>
    <property type="evidence" value="ECO:0007669"/>
    <property type="project" value="TreeGrafter"/>
</dbReference>
<evidence type="ECO:0000256" key="3">
    <source>
        <dbReference type="ARBA" id="ARBA00023204"/>
    </source>
</evidence>
<keyword evidence="8" id="KW-1185">Reference proteome</keyword>
<dbReference type="GO" id="GO:0006285">
    <property type="term" value="P:base-excision repair, AP site formation"/>
    <property type="evidence" value="ECO:0007669"/>
    <property type="project" value="TreeGrafter"/>
</dbReference>
<reference evidence="7 8" key="1">
    <citation type="journal article" date="2008" name="Nature">
        <title>The Phaeodactylum genome reveals the evolutionary history of diatom genomes.</title>
        <authorList>
            <person name="Bowler C."/>
            <person name="Allen A.E."/>
            <person name="Badger J.H."/>
            <person name="Grimwood J."/>
            <person name="Jabbari K."/>
            <person name="Kuo A."/>
            <person name="Maheswari U."/>
            <person name="Martens C."/>
            <person name="Maumus F."/>
            <person name="Otillar R.P."/>
            <person name="Rayko E."/>
            <person name="Salamov A."/>
            <person name="Vandepoele K."/>
            <person name="Beszteri B."/>
            <person name="Gruber A."/>
            <person name="Heijde M."/>
            <person name="Katinka M."/>
            <person name="Mock T."/>
            <person name="Valentin K."/>
            <person name="Verret F."/>
            <person name="Berges J.A."/>
            <person name="Brownlee C."/>
            <person name="Cadoret J.P."/>
            <person name="Chiovitti A."/>
            <person name="Choi C.J."/>
            <person name="Coesel S."/>
            <person name="De Martino A."/>
            <person name="Detter J.C."/>
            <person name="Durkin C."/>
            <person name="Falciatore A."/>
            <person name="Fournet J."/>
            <person name="Haruta M."/>
            <person name="Huysman M.J."/>
            <person name="Jenkins B.D."/>
            <person name="Jiroutova K."/>
            <person name="Jorgensen R.E."/>
            <person name="Joubert Y."/>
            <person name="Kaplan A."/>
            <person name="Kroger N."/>
            <person name="Kroth P.G."/>
            <person name="La Roche J."/>
            <person name="Lindquist E."/>
            <person name="Lommer M."/>
            <person name="Martin-Jezequel V."/>
            <person name="Lopez P.J."/>
            <person name="Lucas S."/>
            <person name="Mangogna M."/>
            <person name="McGinnis K."/>
            <person name="Medlin L.K."/>
            <person name="Montsant A."/>
            <person name="Oudot-Le Secq M.P."/>
            <person name="Napoli C."/>
            <person name="Obornik M."/>
            <person name="Parker M.S."/>
            <person name="Petit J.L."/>
            <person name="Porcel B.M."/>
            <person name="Poulsen N."/>
            <person name="Robison M."/>
            <person name="Rychlewski L."/>
            <person name="Rynearson T.A."/>
            <person name="Schmutz J."/>
            <person name="Shapiro H."/>
            <person name="Siaut M."/>
            <person name="Stanley M."/>
            <person name="Sussman M.R."/>
            <person name="Taylor A.R."/>
            <person name="Vardi A."/>
            <person name="von Dassow P."/>
            <person name="Vyverman W."/>
            <person name="Willis A."/>
            <person name="Wyrwicz L.S."/>
            <person name="Rokhsar D.S."/>
            <person name="Weissenbach J."/>
            <person name="Armbrust E.V."/>
            <person name="Green B.R."/>
            <person name="Van de Peer Y."/>
            <person name="Grigoriev I.V."/>
        </authorList>
    </citation>
    <scope>NUCLEOTIDE SEQUENCE [LARGE SCALE GENOMIC DNA]</scope>
    <source>
        <strain evidence="7 8">CCAP 1055/1</strain>
    </source>
</reference>
<sequence>MADSRRSASRFFSRKRPLSPRSPSPVPDCEYEASVIDSSSEQGVPSPAREYDALAIDSSLKRRKSLPITEYDEIGVDNFSGREEPLLKSFARENTDGEIGKREENCLTERACVALADSVEEYERPDKATDSVIGPSEPRDSSTKMNVFAKFAFAGATNESRPKLVSTLNSFGAVGAKSFAIKVPKPPKVSCKKDWIPMNFVSPSQRSEIVQKWHSMATSEASLEDRRFEVFIAARLHARCQEGTTRKAMTQLRERLGAVLTVATIARSEPEDFVDALSCLQYYSTKAKHIVKAAREIVSQFDGEVPERKDHLLTLTGIGPVFADLLAVVNTRSIHRHHLEQQSFK</sequence>
<dbReference type="RefSeq" id="XP_002177926.1">
    <property type="nucleotide sequence ID" value="XM_002177890.1"/>
</dbReference>
<dbReference type="CDD" id="cd00056">
    <property type="entry name" value="ENDO3c"/>
    <property type="match status" value="1"/>
</dbReference>
<dbReference type="OrthoDB" id="2099276at2759"/>